<name>A0ABV5AD62_9BACL</name>
<comment type="catalytic activity">
    <reaction evidence="5">
        <text>7-aminomethyl-7-carbaguanosine(34) in tRNA + S-adenosyl-L-methionine = epoxyqueuosine(34) in tRNA + adenine + L-methionine + 2 H(+)</text>
        <dbReference type="Rhea" id="RHEA:32155"/>
        <dbReference type="Rhea" id="RHEA-COMP:10342"/>
        <dbReference type="Rhea" id="RHEA-COMP:18582"/>
        <dbReference type="ChEBI" id="CHEBI:15378"/>
        <dbReference type="ChEBI" id="CHEBI:16708"/>
        <dbReference type="ChEBI" id="CHEBI:57844"/>
        <dbReference type="ChEBI" id="CHEBI:59789"/>
        <dbReference type="ChEBI" id="CHEBI:82833"/>
        <dbReference type="ChEBI" id="CHEBI:194443"/>
        <dbReference type="EC" id="2.4.99.17"/>
    </reaction>
</comment>
<gene>
    <name evidence="5 6" type="primary">queA</name>
    <name evidence="6" type="ORF">KKP3000_003506</name>
</gene>
<dbReference type="EMBL" id="JBDXSU010000004">
    <property type="protein sequence ID" value="MFB5190113.1"/>
    <property type="molecule type" value="Genomic_DNA"/>
</dbReference>
<evidence type="ECO:0000256" key="4">
    <source>
        <dbReference type="ARBA" id="ARBA00022785"/>
    </source>
</evidence>
<dbReference type="InterPro" id="IPR036100">
    <property type="entry name" value="QueA_sf"/>
</dbReference>
<comment type="caution">
    <text evidence="6">The sequence shown here is derived from an EMBL/GenBank/DDBJ whole genome shotgun (WGS) entry which is preliminary data.</text>
</comment>
<dbReference type="PANTHER" id="PTHR30307:SF0">
    <property type="entry name" value="S-ADENOSYLMETHIONINE:TRNA RIBOSYLTRANSFERASE-ISOMERASE"/>
    <property type="match status" value="1"/>
</dbReference>
<protein>
    <recommendedName>
        <fullName evidence="5">S-adenosylmethionine:tRNA ribosyltransferase-isomerase</fullName>
        <ecNumber evidence="5">2.4.99.17</ecNumber>
    </recommendedName>
    <alternativeName>
        <fullName evidence="5">Queuosine biosynthesis protein QueA</fullName>
    </alternativeName>
</protein>
<evidence type="ECO:0000256" key="5">
    <source>
        <dbReference type="HAMAP-Rule" id="MF_00113"/>
    </source>
</evidence>
<keyword evidence="7" id="KW-1185">Reference proteome</keyword>
<keyword evidence="4 5" id="KW-0671">Queuosine biosynthesis</keyword>
<dbReference type="InterPro" id="IPR042119">
    <property type="entry name" value="QueA_dom2"/>
</dbReference>
<dbReference type="PANTHER" id="PTHR30307">
    <property type="entry name" value="S-ADENOSYLMETHIONINE:TRNA RIBOSYLTRANSFERASE-ISOMERASE"/>
    <property type="match status" value="1"/>
</dbReference>
<comment type="similarity">
    <text evidence="5">Belongs to the QueA family.</text>
</comment>
<keyword evidence="1 5" id="KW-0963">Cytoplasm</keyword>
<dbReference type="InterPro" id="IPR003699">
    <property type="entry name" value="QueA"/>
</dbReference>
<evidence type="ECO:0000256" key="1">
    <source>
        <dbReference type="ARBA" id="ARBA00022490"/>
    </source>
</evidence>
<keyword evidence="6" id="KW-0328">Glycosyltransferase</keyword>
<dbReference type="Pfam" id="PF02547">
    <property type="entry name" value="Queuosine_synth"/>
    <property type="match status" value="1"/>
</dbReference>
<evidence type="ECO:0000313" key="6">
    <source>
        <dbReference type="EMBL" id="MFB5190113.1"/>
    </source>
</evidence>
<dbReference type="Proteomes" id="UP001579974">
    <property type="component" value="Unassembled WGS sequence"/>
</dbReference>
<evidence type="ECO:0000256" key="3">
    <source>
        <dbReference type="ARBA" id="ARBA00022691"/>
    </source>
</evidence>
<accession>A0ABV5AD62</accession>
<organism evidence="6 7">
    <name type="scientific">Alicyclobacillus fastidiosus</name>
    <dbReference type="NCBI Taxonomy" id="392011"/>
    <lineage>
        <taxon>Bacteria</taxon>
        <taxon>Bacillati</taxon>
        <taxon>Bacillota</taxon>
        <taxon>Bacilli</taxon>
        <taxon>Bacillales</taxon>
        <taxon>Alicyclobacillaceae</taxon>
        <taxon>Alicyclobacillus</taxon>
    </lineage>
</organism>
<evidence type="ECO:0000313" key="7">
    <source>
        <dbReference type="Proteomes" id="UP001579974"/>
    </source>
</evidence>
<sequence length="354" mass="39807">MRVEDFDYELPERLIAQTPLSSRDESRLLVVDPVEHTLVHKHFRDITSFLREGDVLVLNNSKVIPARLYGEKMDTGGRVEILLLRPSERPQTWVALTRPAKRLRLGTKIRVGSEADSVLVEVVGVQGEGLREVRFETDEAVTEIANRFGEMPLPPYIHTTLEDKDRYQTVYAQNVGSVAAPTAGLHFTDELLNKVQAMGVEVHTVTLHVGIGTFRSIQVDEVEEHEMHSEWYEVSEETAAAINRAKLEGRRIISVGTTSLRTLESAGESGKMVAGARDTDIFIYPGYSFRIVDALITNFHLPKSTLFMLVSAWMGTDYAKEVYATAVREEYRFFSFGDAMFLTRRAPVDGTSQV</sequence>
<dbReference type="GO" id="GO:0051075">
    <property type="term" value="F:S-adenosylmethionine:tRNA ribosyltransferase-isomerase activity"/>
    <property type="evidence" value="ECO:0007669"/>
    <property type="project" value="UniProtKB-EC"/>
</dbReference>
<comment type="subunit">
    <text evidence="5">Monomer.</text>
</comment>
<dbReference type="Gene3D" id="3.40.1780.10">
    <property type="entry name" value="QueA-like"/>
    <property type="match status" value="1"/>
</dbReference>
<evidence type="ECO:0000256" key="2">
    <source>
        <dbReference type="ARBA" id="ARBA00022679"/>
    </source>
</evidence>
<keyword evidence="3 5" id="KW-0949">S-adenosyl-L-methionine</keyword>
<keyword evidence="2 5" id="KW-0808">Transferase</keyword>
<comment type="function">
    <text evidence="5">Transfers and isomerizes the ribose moiety from AdoMet to the 7-aminomethyl group of 7-deazaguanine (preQ1-tRNA) to give epoxyqueuosine (oQ-tRNA).</text>
</comment>
<dbReference type="EC" id="2.4.99.17" evidence="5"/>
<dbReference type="Gene3D" id="2.40.10.240">
    <property type="entry name" value="QueA-like"/>
    <property type="match status" value="1"/>
</dbReference>
<dbReference type="SUPFAM" id="SSF111337">
    <property type="entry name" value="QueA-like"/>
    <property type="match status" value="1"/>
</dbReference>
<comment type="pathway">
    <text evidence="5">tRNA modification; tRNA-queuosine biosynthesis.</text>
</comment>
<comment type="subcellular location">
    <subcellularLocation>
        <location evidence="5">Cytoplasm</location>
    </subcellularLocation>
</comment>
<dbReference type="InterPro" id="IPR042118">
    <property type="entry name" value="QueA_dom1"/>
</dbReference>
<dbReference type="NCBIfam" id="NF001140">
    <property type="entry name" value="PRK00147.1"/>
    <property type="match status" value="1"/>
</dbReference>
<proteinExistence type="inferred from homology"/>
<reference evidence="6 7" key="1">
    <citation type="journal article" date="2024" name="Int. J. Mol. Sci.">
        <title>Exploration of Alicyclobacillus spp. Genome in Search of Antibiotic Resistance.</title>
        <authorList>
            <person name="Bucka-Kolendo J."/>
            <person name="Kiousi D.E."/>
            <person name="Dekowska A."/>
            <person name="Mikolajczuk-Szczyrba A."/>
            <person name="Karadedos D.M."/>
            <person name="Michael P."/>
            <person name="Galanis A."/>
            <person name="Sokolowska B."/>
        </authorList>
    </citation>
    <scope>NUCLEOTIDE SEQUENCE [LARGE SCALE GENOMIC DNA]</scope>
    <source>
        <strain evidence="6 7">KKP 3000</strain>
    </source>
</reference>
<dbReference type="NCBIfam" id="TIGR00113">
    <property type="entry name" value="queA"/>
    <property type="match status" value="1"/>
</dbReference>
<dbReference type="HAMAP" id="MF_00113">
    <property type="entry name" value="QueA"/>
    <property type="match status" value="1"/>
</dbReference>